<proteinExistence type="predicted"/>
<gene>
    <name evidence="1" type="ORF">SC09_contig4orf00326</name>
</gene>
<dbReference type="EMBL" id="JXBC01000013">
    <property type="protein sequence ID" value="KIU05518.1"/>
    <property type="molecule type" value="Genomic_DNA"/>
</dbReference>
<name>A0A0D1I9C7_BACIU</name>
<dbReference type="AlphaFoldDB" id="A0A0D1I9C7"/>
<comment type="caution">
    <text evidence="1">The sequence shown here is derived from an EMBL/GenBank/DDBJ whole genome shotgun (WGS) entry which is preliminary data.</text>
</comment>
<dbReference type="Proteomes" id="UP000032247">
    <property type="component" value="Unassembled WGS sequence"/>
</dbReference>
<evidence type="ECO:0000313" key="1">
    <source>
        <dbReference type="EMBL" id="KIU05518.1"/>
    </source>
</evidence>
<reference evidence="1 2" key="1">
    <citation type="submission" date="2014-12" db="EMBL/GenBank/DDBJ databases">
        <title>Comparative genome analysis of Bacillus coagulans HM-08, Clostridium butyricum HM-68, Bacillus subtilis HM-66 and Bacillus licheniformis BL-09.</title>
        <authorList>
            <person name="Zhang H."/>
        </authorList>
    </citation>
    <scope>NUCLEOTIDE SEQUENCE [LARGE SCALE GENOMIC DNA]</scope>
    <source>
        <strain evidence="1 2">HM-66</strain>
    </source>
</reference>
<evidence type="ECO:0000313" key="2">
    <source>
        <dbReference type="Proteomes" id="UP000032247"/>
    </source>
</evidence>
<organism evidence="1 2">
    <name type="scientific">Bacillus subtilis</name>
    <dbReference type="NCBI Taxonomy" id="1423"/>
    <lineage>
        <taxon>Bacteria</taxon>
        <taxon>Bacillati</taxon>
        <taxon>Bacillota</taxon>
        <taxon>Bacilli</taxon>
        <taxon>Bacillales</taxon>
        <taxon>Bacillaceae</taxon>
        <taxon>Bacillus</taxon>
    </lineage>
</organism>
<sequence length="39" mass="4423">MNQSLHIFAFYCTSAALDATKTIWREIAADETKASFQNK</sequence>
<dbReference type="PATRIC" id="fig|1423.173.peg.4058"/>
<protein>
    <submittedName>
        <fullName evidence="1">Uncharacterized protein</fullName>
    </submittedName>
</protein>
<accession>A0A0D1I9C7</accession>